<keyword evidence="11" id="KW-0418">Kinase</keyword>
<evidence type="ECO:0000256" key="3">
    <source>
        <dbReference type="ARBA" id="ARBA00012513"/>
    </source>
</evidence>
<dbReference type="PROSITE" id="PS00109">
    <property type="entry name" value="PROTEIN_KINASE_TYR"/>
    <property type="match status" value="1"/>
</dbReference>
<accession>A0A162J275</accession>
<dbReference type="InterPro" id="IPR011009">
    <property type="entry name" value="Kinase-like_dom_sf"/>
</dbReference>
<keyword evidence="12" id="KW-1185">Reference proteome</keyword>
<comment type="subunit">
    <text evidence="2">Component of the EKC/KEOPS complex composed of at least BUD32, CGI121, GON7, KAE1 and PCC1; the whole complex dimerizes.</text>
</comment>
<comment type="function">
    <text evidence="1">Component of the EKC/KEOPS complex that is required for the formation of a threonylcarbamoyl group on adenosine at position 37 (t(6)A37) in tRNAs that read codons beginning with adenine. The complex is probably involved in the transfer of the threonylcarbamoyl moiety of threonylcarbamoyl-AMP (TC-AMP) to the N6 group of A37. BUD32 has ATPase activity in the context of the EKC/KEOPS complex and likely plays a supporting role to the catalytic subunit KAE1. The EKC/KEOPS complex also promotes both telomere uncapping and telomere elongation. The complex is required for efficient recruitment of transcriptional coactivators.</text>
</comment>
<name>A0A162J275_9HYPO</name>
<evidence type="ECO:0000256" key="4">
    <source>
        <dbReference type="ARBA" id="ARBA00013948"/>
    </source>
</evidence>
<dbReference type="Pfam" id="PF00069">
    <property type="entry name" value="Pkinase"/>
    <property type="match status" value="1"/>
</dbReference>
<dbReference type="AlphaFoldDB" id="A0A162J275"/>
<proteinExistence type="predicted"/>
<dbReference type="GO" id="GO:0004674">
    <property type="term" value="F:protein serine/threonine kinase activity"/>
    <property type="evidence" value="ECO:0007669"/>
    <property type="project" value="UniProtKB-EC"/>
</dbReference>
<evidence type="ECO:0000313" key="11">
    <source>
        <dbReference type="EMBL" id="OAA62742.1"/>
    </source>
</evidence>
<dbReference type="InterPro" id="IPR008266">
    <property type="entry name" value="Tyr_kinase_AS"/>
</dbReference>
<evidence type="ECO:0000256" key="1">
    <source>
        <dbReference type="ARBA" id="ARBA00003747"/>
    </source>
</evidence>
<protein>
    <recommendedName>
        <fullName evidence="5">EKC/KEOPS complex subunit BUD32</fullName>
        <ecNumber evidence="3">2.7.11.1</ecNumber>
    </recommendedName>
    <alternativeName>
        <fullName evidence="6 7">Atypical Serine/threonine protein kinase BUD32</fullName>
    </alternativeName>
    <alternativeName>
        <fullName evidence="4">EKC/KEOPS complex subunit bud32</fullName>
    </alternativeName>
</protein>
<organism evidence="11 12">
    <name type="scientific">Niveomyces insectorum RCEF 264</name>
    <dbReference type="NCBI Taxonomy" id="1081102"/>
    <lineage>
        <taxon>Eukaryota</taxon>
        <taxon>Fungi</taxon>
        <taxon>Dikarya</taxon>
        <taxon>Ascomycota</taxon>
        <taxon>Pezizomycotina</taxon>
        <taxon>Sordariomycetes</taxon>
        <taxon>Hypocreomycetidae</taxon>
        <taxon>Hypocreales</taxon>
        <taxon>Cordycipitaceae</taxon>
        <taxon>Niveomyces</taxon>
    </lineage>
</organism>
<dbReference type="Proteomes" id="UP000076874">
    <property type="component" value="Unassembled WGS sequence"/>
</dbReference>
<dbReference type="InterPro" id="IPR051681">
    <property type="entry name" value="Ser/Thr_Kinases-Pseudokinases"/>
</dbReference>
<dbReference type="OrthoDB" id="1668230at2759"/>
<comment type="caution">
    <text evidence="11">The sequence shown here is derived from an EMBL/GenBank/DDBJ whole genome shotgun (WGS) entry which is preliminary data.</text>
</comment>
<reference evidence="11 12" key="1">
    <citation type="journal article" date="2016" name="Genome Biol. Evol.">
        <title>Divergent and convergent evolution of fungal pathogenicity.</title>
        <authorList>
            <person name="Shang Y."/>
            <person name="Xiao G."/>
            <person name="Zheng P."/>
            <person name="Cen K."/>
            <person name="Zhan S."/>
            <person name="Wang C."/>
        </authorList>
    </citation>
    <scope>NUCLEOTIDE SEQUENCE [LARGE SCALE GENOMIC DNA]</scope>
    <source>
        <strain evidence="11 12">RCEF 264</strain>
    </source>
</reference>
<dbReference type="PANTHER" id="PTHR44329">
    <property type="entry name" value="SERINE/THREONINE-PROTEIN KINASE TNNI3K-RELATED"/>
    <property type="match status" value="1"/>
</dbReference>
<dbReference type="SUPFAM" id="SSF56112">
    <property type="entry name" value="Protein kinase-like (PK-like)"/>
    <property type="match status" value="1"/>
</dbReference>
<dbReference type="STRING" id="1081102.A0A162J275"/>
<dbReference type="Gene3D" id="1.10.510.10">
    <property type="entry name" value="Transferase(Phosphotransferase) domain 1"/>
    <property type="match status" value="1"/>
</dbReference>
<comment type="catalytic activity">
    <reaction evidence="8">
        <text>L-threonyl-[protein] + ATP = O-phospho-L-threonyl-[protein] + ADP + H(+)</text>
        <dbReference type="Rhea" id="RHEA:46608"/>
        <dbReference type="Rhea" id="RHEA-COMP:11060"/>
        <dbReference type="Rhea" id="RHEA-COMP:11605"/>
        <dbReference type="ChEBI" id="CHEBI:15378"/>
        <dbReference type="ChEBI" id="CHEBI:30013"/>
        <dbReference type="ChEBI" id="CHEBI:30616"/>
        <dbReference type="ChEBI" id="CHEBI:61977"/>
        <dbReference type="ChEBI" id="CHEBI:456216"/>
        <dbReference type="EC" id="2.7.11.1"/>
    </reaction>
</comment>
<evidence type="ECO:0000256" key="5">
    <source>
        <dbReference type="ARBA" id="ARBA00019973"/>
    </source>
</evidence>
<feature type="domain" description="Protein kinase" evidence="10">
    <location>
        <begin position="49"/>
        <end position="312"/>
    </location>
</feature>
<dbReference type="EC" id="2.7.11.1" evidence="3"/>
<sequence>MSIVEGPKAAEDKRRPKTVRYHPIPGSWERRRHPNWPEKRFQIPEEVPYGTIYYVTKGTFVGFGMTAHIEKTLEGHIVKFPKTNPYDPAIEAENINNMRIEAEIYRRLGDCPHIPKMIGWDPESCCLTLGNLENGNLAYYVKGMRPPDYEEDPPEIDAAIRRRWTIQAAKALKALHAVNVIHSDFTPRNLLLDLQLNIYVSDFAGSPIDGAPYTVYSGERFTVPFWKFDKTPEKVDDIFSLGSVMYVIMTSTEPYHDKDELEVVRLFEEKKFPDVSGIVCGPAIQGCWDGALTTADRVLDLLTALYADFETV</sequence>
<evidence type="ECO:0000313" key="12">
    <source>
        <dbReference type="Proteomes" id="UP000076874"/>
    </source>
</evidence>
<gene>
    <name evidence="11" type="ORF">SPI_04282</name>
</gene>
<evidence type="ECO:0000256" key="8">
    <source>
        <dbReference type="ARBA" id="ARBA00047899"/>
    </source>
</evidence>
<dbReference type="EMBL" id="AZHD01000006">
    <property type="protein sequence ID" value="OAA62742.1"/>
    <property type="molecule type" value="Genomic_DNA"/>
</dbReference>
<comment type="catalytic activity">
    <reaction evidence="9">
        <text>L-seryl-[protein] + ATP = O-phospho-L-seryl-[protein] + ADP + H(+)</text>
        <dbReference type="Rhea" id="RHEA:17989"/>
        <dbReference type="Rhea" id="RHEA-COMP:9863"/>
        <dbReference type="Rhea" id="RHEA-COMP:11604"/>
        <dbReference type="ChEBI" id="CHEBI:15378"/>
        <dbReference type="ChEBI" id="CHEBI:29999"/>
        <dbReference type="ChEBI" id="CHEBI:30616"/>
        <dbReference type="ChEBI" id="CHEBI:83421"/>
        <dbReference type="ChEBI" id="CHEBI:456216"/>
        <dbReference type="EC" id="2.7.11.1"/>
    </reaction>
</comment>
<evidence type="ECO:0000256" key="7">
    <source>
        <dbReference type="ARBA" id="ARBA00033194"/>
    </source>
</evidence>
<evidence type="ECO:0000256" key="9">
    <source>
        <dbReference type="ARBA" id="ARBA00048679"/>
    </source>
</evidence>
<evidence type="ECO:0000256" key="2">
    <source>
        <dbReference type="ARBA" id="ARBA00011534"/>
    </source>
</evidence>
<dbReference type="GO" id="GO:0005524">
    <property type="term" value="F:ATP binding"/>
    <property type="evidence" value="ECO:0007669"/>
    <property type="project" value="InterPro"/>
</dbReference>
<dbReference type="InterPro" id="IPR000719">
    <property type="entry name" value="Prot_kinase_dom"/>
</dbReference>
<evidence type="ECO:0000256" key="6">
    <source>
        <dbReference type="ARBA" id="ARBA00030980"/>
    </source>
</evidence>
<dbReference type="PROSITE" id="PS50011">
    <property type="entry name" value="PROTEIN_KINASE_DOM"/>
    <property type="match status" value="1"/>
</dbReference>
<evidence type="ECO:0000259" key="10">
    <source>
        <dbReference type="PROSITE" id="PS50011"/>
    </source>
</evidence>
<keyword evidence="11" id="KW-0808">Transferase</keyword>